<evidence type="ECO:0000313" key="3">
    <source>
        <dbReference type="EMBL" id="KAH8690917.1"/>
    </source>
</evidence>
<proteinExistence type="predicted"/>
<organism evidence="3 4">
    <name type="scientific">Talaromyces proteolyticus</name>
    <dbReference type="NCBI Taxonomy" id="1131652"/>
    <lineage>
        <taxon>Eukaryota</taxon>
        <taxon>Fungi</taxon>
        <taxon>Dikarya</taxon>
        <taxon>Ascomycota</taxon>
        <taxon>Pezizomycotina</taxon>
        <taxon>Eurotiomycetes</taxon>
        <taxon>Eurotiomycetidae</taxon>
        <taxon>Eurotiales</taxon>
        <taxon>Trichocomaceae</taxon>
        <taxon>Talaromyces</taxon>
        <taxon>Talaromyces sect. Bacilispori</taxon>
    </lineage>
</organism>
<gene>
    <name evidence="3" type="ORF">BGW36DRAFT_389590</name>
</gene>
<sequence>MDSSIHISSHVDACGRGFLSLAEALINAPRYADQIRPEILRDEFDRFKIWAGNIAAHRKGRRSLDYRLRDAGHLKAETHNLLTALQDSLENALAIVNGEKIPWDELSDSDTDSESDAELSGDIQDGTELKQLTASIKNTVTCLFRLSMAIRDPAPNSQSRSTIRVDKSIYEEHDILHVQAKFSIDSSFLTDRLGRAVSGRRQYLTYREEHHQKLAKNVEKIGFEEPRTEHTNNSTEASPVPKTTVTPNDILDDDEDALSQTSYASSVNASIRVPPLPKEAREKEHFECPLCFMIVCIHTTAAWKQHVYRDLHPYCCTFEHCTTADRLYDSRHAWFRHELEAHRTSWQCIEGCELTFQSEEEFAAHVQAYHPEISSSAMFSALKRTSVKRASLSEQAKCPLCEKQMTLRVLQTHLGHHQEQLALFALPPTLDATEDDPQDEDQDPVNVDQWQDEEDLSDVSDVDAEKAEDTFNENLVMRVRDLTDDETFVLAEYEAHATKCSHCVDALDTFRNGDALCDRGQWLASDVAKYFFSKNGKTFSAVDKDRNEEILVRIPRDFKASRRLLLAIEEGLRIDQPVEIIERAPRTGRRNIIVYPRSAPNQAPSRGSLYEADLADRVDRADRQKRSYYR</sequence>
<name>A0AAD4KJW4_9EURO</name>
<dbReference type="GeneID" id="70247658"/>
<dbReference type="Proteomes" id="UP001201262">
    <property type="component" value="Unassembled WGS sequence"/>
</dbReference>
<dbReference type="PANTHER" id="PTHR35391">
    <property type="entry name" value="C2H2-TYPE DOMAIN-CONTAINING PROTEIN-RELATED"/>
    <property type="match status" value="1"/>
</dbReference>
<keyword evidence="4" id="KW-1185">Reference proteome</keyword>
<feature type="compositionally biased region" description="Acidic residues" evidence="1">
    <location>
        <begin position="432"/>
        <end position="443"/>
    </location>
</feature>
<feature type="region of interest" description="Disordered" evidence="1">
    <location>
        <begin position="104"/>
        <end position="124"/>
    </location>
</feature>
<dbReference type="EMBL" id="JAJTJA010000013">
    <property type="protein sequence ID" value="KAH8690917.1"/>
    <property type="molecule type" value="Genomic_DNA"/>
</dbReference>
<feature type="compositionally biased region" description="Acidic residues" evidence="1">
    <location>
        <begin position="105"/>
        <end position="119"/>
    </location>
</feature>
<dbReference type="SMART" id="SM00355">
    <property type="entry name" value="ZnF_C2H2"/>
    <property type="match status" value="4"/>
</dbReference>
<feature type="region of interest" description="Disordered" evidence="1">
    <location>
        <begin position="222"/>
        <end position="253"/>
    </location>
</feature>
<dbReference type="Pfam" id="PF26082">
    <property type="entry name" value="zf-C2H2_AcuF"/>
    <property type="match status" value="1"/>
</dbReference>
<protein>
    <recommendedName>
        <fullName evidence="2">C2H2-type domain-containing protein</fullName>
    </recommendedName>
</protein>
<dbReference type="InterPro" id="IPR058925">
    <property type="entry name" value="zf-C2H2_AcuF"/>
</dbReference>
<feature type="domain" description="C2H2-type" evidence="2">
    <location>
        <begin position="348"/>
        <end position="370"/>
    </location>
</feature>
<dbReference type="AlphaFoldDB" id="A0AAD4KJW4"/>
<evidence type="ECO:0000256" key="1">
    <source>
        <dbReference type="SAM" id="MobiDB-lite"/>
    </source>
</evidence>
<dbReference type="InterPro" id="IPR013087">
    <property type="entry name" value="Znf_C2H2_type"/>
</dbReference>
<comment type="caution">
    <text evidence="3">The sequence shown here is derived from an EMBL/GenBank/DDBJ whole genome shotgun (WGS) entry which is preliminary data.</text>
</comment>
<evidence type="ECO:0000259" key="2">
    <source>
        <dbReference type="PROSITE" id="PS00028"/>
    </source>
</evidence>
<feature type="compositionally biased region" description="Polar residues" evidence="1">
    <location>
        <begin position="231"/>
        <end position="247"/>
    </location>
</feature>
<feature type="region of interest" description="Disordered" evidence="1">
    <location>
        <begin position="430"/>
        <end position="461"/>
    </location>
</feature>
<reference evidence="3" key="1">
    <citation type="submission" date="2021-12" db="EMBL/GenBank/DDBJ databases">
        <title>Convergent genome expansion in fungi linked to evolution of root-endophyte symbiosis.</title>
        <authorList>
            <consortium name="DOE Joint Genome Institute"/>
            <person name="Ke Y.-H."/>
            <person name="Bonito G."/>
            <person name="Liao H.-L."/>
            <person name="Looney B."/>
            <person name="Rojas-Flechas A."/>
            <person name="Nash J."/>
            <person name="Hameed K."/>
            <person name="Schadt C."/>
            <person name="Martin F."/>
            <person name="Crous P.W."/>
            <person name="Miettinen O."/>
            <person name="Magnuson J.K."/>
            <person name="Labbe J."/>
            <person name="Jacobson D."/>
            <person name="Doktycz M.J."/>
            <person name="Veneault-Fourrey C."/>
            <person name="Kuo A."/>
            <person name="Mondo S."/>
            <person name="Calhoun S."/>
            <person name="Riley R."/>
            <person name="Ohm R."/>
            <person name="LaButti K."/>
            <person name="Andreopoulos B."/>
            <person name="Pangilinan J."/>
            <person name="Nolan M."/>
            <person name="Tritt A."/>
            <person name="Clum A."/>
            <person name="Lipzen A."/>
            <person name="Daum C."/>
            <person name="Barry K."/>
            <person name="Grigoriev I.V."/>
            <person name="Vilgalys R."/>
        </authorList>
    </citation>
    <scope>NUCLEOTIDE SEQUENCE</scope>
    <source>
        <strain evidence="3">PMI_201</strain>
    </source>
</reference>
<evidence type="ECO:0000313" key="4">
    <source>
        <dbReference type="Proteomes" id="UP001201262"/>
    </source>
</evidence>
<dbReference type="PANTHER" id="PTHR35391:SF7">
    <property type="entry name" value="C2H2-TYPE DOMAIN-CONTAINING PROTEIN"/>
    <property type="match status" value="1"/>
</dbReference>
<dbReference type="PROSITE" id="PS00028">
    <property type="entry name" value="ZINC_FINGER_C2H2_1"/>
    <property type="match status" value="1"/>
</dbReference>
<feature type="compositionally biased region" description="Acidic residues" evidence="1">
    <location>
        <begin position="450"/>
        <end position="461"/>
    </location>
</feature>
<dbReference type="RefSeq" id="XP_046067113.1">
    <property type="nucleotide sequence ID" value="XM_046217371.1"/>
</dbReference>
<accession>A0AAD4KJW4</accession>